<dbReference type="InterPro" id="IPR042461">
    <property type="entry name" value="LapD_MoxY_peri_C"/>
</dbReference>
<dbReference type="Gene3D" id="3.30.110.200">
    <property type="match status" value="1"/>
</dbReference>
<dbReference type="InterPro" id="IPR029787">
    <property type="entry name" value="Nucleotide_cyclase"/>
</dbReference>
<dbReference type="Pfam" id="PF16448">
    <property type="entry name" value="LapD_MoxY_N"/>
    <property type="match status" value="1"/>
</dbReference>
<dbReference type="InterPro" id="IPR003660">
    <property type="entry name" value="HAMP_dom"/>
</dbReference>
<dbReference type="SMART" id="SM00267">
    <property type="entry name" value="GGDEF"/>
    <property type="match status" value="1"/>
</dbReference>
<dbReference type="GO" id="GO:0071111">
    <property type="term" value="F:cyclic-guanylate-specific phosphodiesterase activity"/>
    <property type="evidence" value="ECO:0007669"/>
    <property type="project" value="InterPro"/>
</dbReference>
<feature type="transmembrane region" description="Helical" evidence="2">
    <location>
        <begin position="7"/>
        <end position="27"/>
    </location>
</feature>
<dbReference type="InterPro" id="IPR050706">
    <property type="entry name" value="Cyclic-di-GMP_PDE-like"/>
</dbReference>
<protein>
    <submittedName>
        <fullName evidence="6">Uncharacterized protein</fullName>
    </submittedName>
</protein>
<dbReference type="CDD" id="cd01949">
    <property type="entry name" value="GGDEF"/>
    <property type="match status" value="1"/>
</dbReference>
<dbReference type="Gene3D" id="6.20.270.20">
    <property type="entry name" value="LapD/MoxY periplasmic domain"/>
    <property type="match status" value="1"/>
</dbReference>
<name>A0A3B0Y9C1_9ZZZZ</name>
<dbReference type="SUPFAM" id="SSF55073">
    <property type="entry name" value="Nucleotide cyclase"/>
    <property type="match status" value="1"/>
</dbReference>
<feature type="region of interest" description="Disordered" evidence="1">
    <location>
        <begin position="647"/>
        <end position="667"/>
    </location>
</feature>
<dbReference type="GO" id="GO:0016020">
    <property type="term" value="C:membrane"/>
    <property type="evidence" value="ECO:0007669"/>
    <property type="project" value="InterPro"/>
</dbReference>
<feature type="domain" description="GGDEF" evidence="5">
    <location>
        <begin position="268"/>
        <end position="401"/>
    </location>
</feature>
<dbReference type="Pfam" id="PF00563">
    <property type="entry name" value="EAL"/>
    <property type="match status" value="1"/>
</dbReference>
<dbReference type="PROSITE" id="PS50883">
    <property type="entry name" value="EAL"/>
    <property type="match status" value="1"/>
</dbReference>
<evidence type="ECO:0000259" key="3">
    <source>
        <dbReference type="PROSITE" id="PS50883"/>
    </source>
</evidence>
<dbReference type="PANTHER" id="PTHR33121:SF23">
    <property type="entry name" value="CYCLIC DI-GMP PHOSPHODIESTERASE PDEB"/>
    <property type="match status" value="1"/>
</dbReference>
<dbReference type="EMBL" id="UOFL01000003">
    <property type="protein sequence ID" value="VAW70759.1"/>
    <property type="molecule type" value="Genomic_DNA"/>
</dbReference>
<dbReference type="PROSITE" id="PS50885">
    <property type="entry name" value="HAMP"/>
    <property type="match status" value="1"/>
</dbReference>
<feature type="compositionally biased region" description="Polar residues" evidence="1">
    <location>
        <begin position="655"/>
        <end position="667"/>
    </location>
</feature>
<dbReference type="InterPro" id="IPR035919">
    <property type="entry name" value="EAL_sf"/>
</dbReference>
<accession>A0A3B0Y9C1</accession>
<organism evidence="6">
    <name type="scientific">hydrothermal vent metagenome</name>
    <dbReference type="NCBI Taxonomy" id="652676"/>
    <lineage>
        <taxon>unclassified sequences</taxon>
        <taxon>metagenomes</taxon>
        <taxon>ecological metagenomes</taxon>
    </lineage>
</organism>
<keyword evidence="2" id="KW-1133">Transmembrane helix</keyword>
<reference evidence="6" key="1">
    <citation type="submission" date="2018-06" db="EMBL/GenBank/DDBJ databases">
        <authorList>
            <person name="Zhirakovskaya E."/>
        </authorList>
    </citation>
    <scope>NUCLEOTIDE SEQUENCE</scope>
</reference>
<dbReference type="InterPro" id="IPR001633">
    <property type="entry name" value="EAL_dom"/>
</dbReference>
<dbReference type="AlphaFoldDB" id="A0A3B0Y9C1"/>
<dbReference type="CDD" id="cd01948">
    <property type="entry name" value="EAL"/>
    <property type="match status" value="1"/>
</dbReference>
<feature type="domain" description="HAMP" evidence="4">
    <location>
        <begin position="174"/>
        <end position="226"/>
    </location>
</feature>
<dbReference type="InterPro" id="IPR032244">
    <property type="entry name" value="LapD_MoxY_N"/>
</dbReference>
<gene>
    <name evidence="6" type="ORF">MNBD_GAMMA12-286</name>
</gene>
<keyword evidence="2" id="KW-0812">Transmembrane</keyword>
<dbReference type="InterPro" id="IPR043128">
    <property type="entry name" value="Rev_trsase/Diguanyl_cyclase"/>
</dbReference>
<evidence type="ECO:0000313" key="6">
    <source>
        <dbReference type="EMBL" id="VAW70759.1"/>
    </source>
</evidence>
<sequence length="667" mass="75174">MSLSKRLIIFIGSMFLLVLVGTLTISVTNTRNYFNNQLKLTSQDTATSLGKSVANALANNDNVELKSIVKAVYDRGQYSKIEVTDPLGKTIEIRQQKPVTVNKIPQWFISLVPLQIPQGRQGLVASDFRQLGFLNITVHPGAAYAELWETFSDNLWWLLFIGVLAVVTTVLLINHLLKPLSSLEHQANEIAKGHFVVQEVLPASPELKQVTDTMNKMSMKVSQMLEAQTELTDRMRTKAYQDALTGLNNRRHFAEQLEHLLNTPEEFFNGALLLIEINAFKEYNEKHGYIKADELLKKIAEILSSTSRPVTGVQIARVSGASFAILVPNLDLNDVQKLAQALHHQFEVLHEKGKIDKIATTHIGIAIYDGGKLGSELLSMADMALRAAQIKGPNVWHIYDEQNVSRDKVRTATAWKTVLQQMLDTRNLVLHYQPVRSCSSDELLHYEVLARMPDQDGNLLTANTFVPMAQRHGLGTGLDILVIEKLLEVMGDENQVQYAINLSRSSLQDHAFIEWLTRTLSQYPERAQSIIFEIHEYSATSHLLRVKDNIQRIRDLGCAFSLDHFGTGSPDFGYLLTTRVDYIKIDGSYIHNLHRNEDNHFFLKSITEIAHGLDIQVIGEYVEKPEEWSALKKLHFDGGQGHFIGKPYEDIAPDTNPQDITQSNSKH</sequence>
<dbReference type="Pfam" id="PF00990">
    <property type="entry name" value="GGDEF"/>
    <property type="match status" value="1"/>
</dbReference>
<evidence type="ECO:0000256" key="2">
    <source>
        <dbReference type="SAM" id="Phobius"/>
    </source>
</evidence>
<evidence type="ECO:0000259" key="4">
    <source>
        <dbReference type="PROSITE" id="PS50885"/>
    </source>
</evidence>
<feature type="transmembrane region" description="Helical" evidence="2">
    <location>
        <begin position="155"/>
        <end position="177"/>
    </location>
</feature>
<proteinExistence type="predicted"/>
<evidence type="ECO:0000259" key="5">
    <source>
        <dbReference type="PROSITE" id="PS50887"/>
    </source>
</evidence>
<dbReference type="GO" id="GO:0007165">
    <property type="term" value="P:signal transduction"/>
    <property type="evidence" value="ECO:0007669"/>
    <property type="project" value="InterPro"/>
</dbReference>
<dbReference type="PANTHER" id="PTHR33121">
    <property type="entry name" value="CYCLIC DI-GMP PHOSPHODIESTERASE PDEF"/>
    <property type="match status" value="1"/>
</dbReference>
<dbReference type="NCBIfam" id="TIGR00254">
    <property type="entry name" value="GGDEF"/>
    <property type="match status" value="1"/>
</dbReference>
<feature type="domain" description="EAL" evidence="3">
    <location>
        <begin position="412"/>
        <end position="661"/>
    </location>
</feature>
<dbReference type="Gene3D" id="3.20.20.450">
    <property type="entry name" value="EAL domain"/>
    <property type="match status" value="1"/>
</dbReference>
<dbReference type="Gene3D" id="3.30.70.270">
    <property type="match status" value="1"/>
</dbReference>
<dbReference type="Gene3D" id="6.10.340.10">
    <property type="match status" value="1"/>
</dbReference>
<evidence type="ECO:0000256" key="1">
    <source>
        <dbReference type="SAM" id="MobiDB-lite"/>
    </source>
</evidence>
<dbReference type="PROSITE" id="PS50887">
    <property type="entry name" value="GGDEF"/>
    <property type="match status" value="1"/>
</dbReference>
<dbReference type="SUPFAM" id="SSF141868">
    <property type="entry name" value="EAL domain-like"/>
    <property type="match status" value="1"/>
</dbReference>
<keyword evidence="2" id="KW-0472">Membrane</keyword>
<dbReference type="SMART" id="SM00052">
    <property type="entry name" value="EAL"/>
    <property type="match status" value="1"/>
</dbReference>
<dbReference type="InterPro" id="IPR000160">
    <property type="entry name" value="GGDEF_dom"/>
</dbReference>